<dbReference type="Proteomes" id="UP000242414">
    <property type="component" value="Unassembled WGS sequence"/>
</dbReference>
<accession>A0A1X0QQ19</accession>
<dbReference type="EMBL" id="KV922092">
    <property type="protein sequence ID" value="ORE01853.1"/>
    <property type="molecule type" value="Genomic_DNA"/>
</dbReference>
<reference evidence="2" key="1">
    <citation type="journal article" date="2016" name="Proc. Natl. Acad. Sci. U.S.A.">
        <title>Lipid metabolic changes in an early divergent fungus govern the establishment of a mutualistic symbiosis with endobacteria.</title>
        <authorList>
            <person name="Lastovetsky O.A."/>
            <person name="Gaspar M.L."/>
            <person name="Mondo S.J."/>
            <person name="LaButti K.M."/>
            <person name="Sandor L."/>
            <person name="Grigoriev I.V."/>
            <person name="Henry S.A."/>
            <person name="Pawlowska T.E."/>
        </authorList>
    </citation>
    <scope>NUCLEOTIDE SEQUENCE [LARGE SCALE GENOMIC DNA]</scope>
    <source>
        <strain evidence="2">ATCC 52814</strain>
    </source>
</reference>
<dbReference type="VEuPathDB" id="FungiDB:BCV72DRAFT_309648"/>
<organism evidence="2">
    <name type="scientific">Rhizopus microsporus var. microsporus</name>
    <dbReference type="NCBI Taxonomy" id="86635"/>
    <lineage>
        <taxon>Eukaryota</taxon>
        <taxon>Fungi</taxon>
        <taxon>Fungi incertae sedis</taxon>
        <taxon>Mucoromycota</taxon>
        <taxon>Mucoromycotina</taxon>
        <taxon>Mucoromycetes</taxon>
        <taxon>Mucorales</taxon>
        <taxon>Mucorineae</taxon>
        <taxon>Rhizopodaceae</taxon>
        <taxon>Rhizopus</taxon>
    </lineage>
</organism>
<evidence type="ECO:0000313" key="2">
    <source>
        <dbReference type="EMBL" id="ORE01853.1"/>
    </source>
</evidence>
<sequence>MKRNSTSSSSERPSKGAKLNECTVAPTQEADYSSTVNQEGASSSSSKPGLLKKAQQKADKQNALLKFKTEQKALKEVKCPSCG</sequence>
<dbReference type="AlphaFoldDB" id="A0A1X0QQ19"/>
<feature type="compositionally biased region" description="Low complexity" evidence="1">
    <location>
        <begin position="1"/>
        <end position="10"/>
    </location>
</feature>
<feature type="region of interest" description="Disordered" evidence="1">
    <location>
        <begin position="1"/>
        <end position="60"/>
    </location>
</feature>
<feature type="compositionally biased region" description="Polar residues" evidence="1">
    <location>
        <begin position="30"/>
        <end position="41"/>
    </location>
</feature>
<name>A0A1X0QQ19_RHIZD</name>
<protein>
    <submittedName>
        <fullName evidence="2">Uncharacterized protein</fullName>
    </submittedName>
</protein>
<proteinExistence type="predicted"/>
<gene>
    <name evidence="2" type="ORF">BCV72DRAFT_309648</name>
</gene>
<evidence type="ECO:0000256" key="1">
    <source>
        <dbReference type="SAM" id="MobiDB-lite"/>
    </source>
</evidence>